<keyword evidence="2" id="KW-1185">Reference proteome</keyword>
<sequence>MKYKPYDLGVWLGDVDVNVLSDGEANILAQFAPSSEEGLDRIAKCWCRPRFERWNELSRASMLAILSMSKDWSRAQLTPIFAEFAFPGADMDFGRFVKALRREFL</sequence>
<comment type="caution">
    <text evidence="1">The sequence shown here is derived from an EMBL/GenBank/DDBJ whole genome shotgun (WGS) entry which is preliminary data.</text>
</comment>
<proteinExistence type="predicted"/>
<protein>
    <submittedName>
        <fullName evidence="1">Uncharacterized protein</fullName>
    </submittedName>
</protein>
<dbReference type="EMBL" id="JAAAPO010000001">
    <property type="protein sequence ID" value="NBC35399.1"/>
    <property type="molecule type" value="Genomic_DNA"/>
</dbReference>
<evidence type="ECO:0000313" key="1">
    <source>
        <dbReference type="EMBL" id="NBC35399.1"/>
    </source>
</evidence>
<organism evidence="1 2">
    <name type="scientific">Novosphingobium ovatum</name>
    <dbReference type="NCBI Taxonomy" id="1908523"/>
    <lineage>
        <taxon>Bacteria</taxon>
        <taxon>Pseudomonadati</taxon>
        <taxon>Pseudomonadota</taxon>
        <taxon>Alphaproteobacteria</taxon>
        <taxon>Sphingomonadales</taxon>
        <taxon>Sphingomonadaceae</taxon>
        <taxon>Novosphingobium</taxon>
    </lineage>
</organism>
<dbReference type="Proteomes" id="UP000753724">
    <property type="component" value="Unassembled WGS sequence"/>
</dbReference>
<gene>
    <name evidence="1" type="ORF">GTZ99_02380</name>
</gene>
<name>A0ABW9XA41_9SPHN</name>
<evidence type="ECO:0000313" key="2">
    <source>
        <dbReference type="Proteomes" id="UP000753724"/>
    </source>
</evidence>
<reference evidence="2" key="1">
    <citation type="submission" date="2020-01" db="EMBL/GenBank/DDBJ databases">
        <title>Sphingomonas sp. strain CSW-10.</title>
        <authorList>
            <person name="Chen W.-M."/>
        </authorList>
    </citation>
    <scope>NUCLEOTIDE SEQUENCE [LARGE SCALE GENOMIC DNA]</scope>
    <source>
        <strain evidence="2">FSY-8</strain>
    </source>
</reference>
<dbReference type="RefSeq" id="WP_161716668.1">
    <property type="nucleotide sequence ID" value="NZ_JAAAPO010000001.1"/>
</dbReference>
<accession>A0ABW9XA41</accession>